<feature type="compositionally biased region" description="Polar residues" evidence="3">
    <location>
        <begin position="22"/>
        <end position="34"/>
    </location>
</feature>
<protein>
    <submittedName>
        <fullName evidence="5">Nefa-interacting nuclear protein nip30</fullName>
    </submittedName>
</protein>
<feature type="region of interest" description="Disordered" evidence="3">
    <location>
        <begin position="134"/>
        <end position="250"/>
    </location>
</feature>
<comment type="subcellular location">
    <subcellularLocation>
        <location evidence="1">Nucleus</location>
    </subcellularLocation>
</comment>
<dbReference type="Proteomes" id="UP000037904">
    <property type="component" value="Unassembled WGS sequence"/>
</dbReference>
<accession>A0A0M9F122</accession>
<feature type="compositionally biased region" description="Low complexity" evidence="3">
    <location>
        <begin position="7"/>
        <end position="21"/>
    </location>
</feature>
<feature type="compositionally biased region" description="Basic and acidic residues" evidence="3">
    <location>
        <begin position="184"/>
        <end position="222"/>
    </location>
</feature>
<dbReference type="OrthoDB" id="75807at2759"/>
<evidence type="ECO:0000259" key="4">
    <source>
        <dbReference type="Pfam" id="PF10187"/>
    </source>
</evidence>
<feature type="domain" description="FAM192A/Fyv6 N-terminal" evidence="4">
    <location>
        <begin position="37"/>
        <end position="80"/>
    </location>
</feature>
<name>A0A0M9F122_FUSLA</name>
<feature type="compositionally biased region" description="Basic and acidic residues" evidence="3">
    <location>
        <begin position="134"/>
        <end position="159"/>
    </location>
</feature>
<feature type="domain" description="FAM192A/Fyv6 N-terminal" evidence="4">
    <location>
        <begin position="95"/>
        <end position="152"/>
    </location>
</feature>
<dbReference type="PANTHER" id="PTHR13495">
    <property type="entry name" value="NEFA-INTERACTING NUCLEAR PROTEIN NIP30"/>
    <property type="match status" value="1"/>
</dbReference>
<reference evidence="5 6" key="1">
    <citation type="submission" date="2015-04" db="EMBL/GenBank/DDBJ databases">
        <title>The draft genome sequence of Fusarium langsethiae, a T-2/HT-2 mycotoxin producer.</title>
        <authorList>
            <person name="Lysoe E."/>
            <person name="Divon H.H."/>
            <person name="Terzi V."/>
            <person name="Orru L."/>
            <person name="Lamontanara A."/>
            <person name="Kolseth A.-K."/>
            <person name="Frandsen R.J."/>
            <person name="Nielsen K."/>
            <person name="Thrane U."/>
        </authorList>
    </citation>
    <scope>NUCLEOTIDE SEQUENCE [LARGE SCALE GENOMIC DNA]</scope>
    <source>
        <strain evidence="5 6">Fl201059</strain>
    </source>
</reference>
<gene>
    <name evidence="5" type="ORF">FLAG1_03480</name>
</gene>
<dbReference type="InterPro" id="IPR039845">
    <property type="entry name" value="FAM192A"/>
</dbReference>
<evidence type="ECO:0000256" key="1">
    <source>
        <dbReference type="ARBA" id="ARBA00004123"/>
    </source>
</evidence>
<evidence type="ECO:0000313" key="5">
    <source>
        <dbReference type="EMBL" id="KPA43626.1"/>
    </source>
</evidence>
<dbReference type="GO" id="GO:0005634">
    <property type="term" value="C:nucleus"/>
    <property type="evidence" value="ECO:0007669"/>
    <property type="project" value="UniProtKB-SubCell"/>
</dbReference>
<feature type="region of interest" description="Disordered" evidence="3">
    <location>
        <begin position="1"/>
        <end position="38"/>
    </location>
</feature>
<evidence type="ECO:0000256" key="3">
    <source>
        <dbReference type="SAM" id="MobiDB-lite"/>
    </source>
</evidence>
<organism evidence="5 6">
    <name type="scientific">Fusarium langsethiae</name>
    <dbReference type="NCBI Taxonomy" id="179993"/>
    <lineage>
        <taxon>Eukaryota</taxon>
        <taxon>Fungi</taxon>
        <taxon>Dikarya</taxon>
        <taxon>Ascomycota</taxon>
        <taxon>Pezizomycotina</taxon>
        <taxon>Sordariomycetes</taxon>
        <taxon>Hypocreomycetidae</taxon>
        <taxon>Hypocreales</taxon>
        <taxon>Nectriaceae</taxon>
        <taxon>Fusarium</taxon>
    </lineage>
</organism>
<dbReference type="InterPro" id="IPR019331">
    <property type="entry name" value="FAM192A/Fyv6_N"/>
</dbReference>
<dbReference type="Pfam" id="PF10187">
    <property type="entry name" value="FAM192A_Fyv6_N"/>
    <property type="match status" value="2"/>
</dbReference>
<dbReference type="PANTHER" id="PTHR13495:SF0">
    <property type="entry name" value="PSME3-INTERACTING PROTEIN"/>
    <property type="match status" value="1"/>
</dbReference>
<dbReference type="EMBL" id="JXCE01000039">
    <property type="protein sequence ID" value="KPA43626.1"/>
    <property type="molecule type" value="Genomic_DNA"/>
</dbReference>
<sequence length="250" mass="28204">MSNRFVSAGKIGSSGEISGEANSTESGAPQQPLHSSAKLKEWEAVQEQLEAERKRREEQRIKLATGEGDKSLYDVLQANKGWFYFQDMILYLAVDMNPAAKQAEFEEQSKIRNQFRALDDDEIEFLDEVRAKKRAEEERVKRETEEGLKAFRERQKGDAVQDGPDDAQEGGEPWEIGRKRKRNREKEVKGLKRKVSAAEETGKQDLEPAKTTEQDGDKEVKPKSTPQAVSKPPEKKSLGLVSYGSDSDDD</sequence>
<proteinExistence type="predicted"/>
<keyword evidence="2" id="KW-0539">Nucleus</keyword>
<keyword evidence="6" id="KW-1185">Reference proteome</keyword>
<evidence type="ECO:0000256" key="2">
    <source>
        <dbReference type="ARBA" id="ARBA00023242"/>
    </source>
</evidence>
<comment type="caution">
    <text evidence="5">The sequence shown here is derived from an EMBL/GenBank/DDBJ whole genome shotgun (WGS) entry which is preliminary data.</text>
</comment>
<evidence type="ECO:0000313" key="6">
    <source>
        <dbReference type="Proteomes" id="UP000037904"/>
    </source>
</evidence>
<dbReference type="AlphaFoldDB" id="A0A0M9F122"/>